<evidence type="ECO:0000313" key="2">
    <source>
        <dbReference type="WBParaSite" id="PSU_v2.g10423.t1"/>
    </source>
</evidence>
<accession>A0A914XXE5</accession>
<organism evidence="1 2">
    <name type="scientific">Panagrolaimus superbus</name>
    <dbReference type="NCBI Taxonomy" id="310955"/>
    <lineage>
        <taxon>Eukaryota</taxon>
        <taxon>Metazoa</taxon>
        <taxon>Ecdysozoa</taxon>
        <taxon>Nematoda</taxon>
        <taxon>Chromadorea</taxon>
        <taxon>Rhabditida</taxon>
        <taxon>Tylenchina</taxon>
        <taxon>Panagrolaimomorpha</taxon>
        <taxon>Panagrolaimoidea</taxon>
        <taxon>Panagrolaimidae</taxon>
        <taxon>Panagrolaimus</taxon>
    </lineage>
</organism>
<reference evidence="2" key="1">
    <citation type="submission" date="2022-11" db="UniProtKB">
        <authorList>
            <consortium name="WormBaseParasite"/>
        </authorList>
    </citation>
    <scope>IDENTIFICATION</scope>
</reference>
<evidence type="ECO:0000313" key="1">
    <source>
        <dbReference type="Proteomes" id="UP000887577"/>
    </source>
</evidence>
<dbReference type="AlphaFoldDB" id="A0A914XXE5"/>
<dbReference type="Proteomes" id="UP000887577">
    <property type="component" value="Unplaced"/>
</dbReference>
<keyword evidence="1" id="KW-1185">Reference proteome</keyword>
<dbReference type="WBParaSite" id="PSU_v2.g10423.t1">
    <property type="protein sequence ID" value="PSU_v2.g10423.t1"/>
    <property type="gene ID" value="PSU_v2.g10423"/>
</dbReference>
<protein>
    <submittedName>
        <fullName evidence="2">Uncharacterized protein</fullName>
    </submittedName>
</protein>
<sequence>MEYWSIRLRNNHSNPLREDFFDNPHRKALFHFCQDFRIQGYCTSDMLIYRQTKPLEYMGYDPKATLTYPNRKLRQTFMDLKEEAMEPLPKSTEKRVDEMEVLYWKIKECEDNQEEWIKCLQEVDNLKFLKRNVEQRLSFNLCNKKLWKLYINHLKTADPKEMLQVYSKYCRFFMDDEEMLEEYKEAAEEHGPVLVKWKNLFNFETKDSNEEYPENVDREFDDEPLLPYSEYVFEFGKFEAQSQPWSFPSPLIRYIRFGHGNVEKLDLRDSIVKSGDDNDDNLKLVEMLKILPKIRYFE</sequence>
<proteinExistence type="predicted"/>
<name>A0A914XXE5_9BILA</name>